<name>A0A6G7B5K3_9LACO</name>
<dbReference type="EMBL" id="CP049228">
    <property type="protein sequence ID" value="QIH23915.1"/>
    <property type="molecule type" value="Genomic_DNA"/>
</dbReference>
<dbReference type="RefSeq" id="WP_006729833.1">
    <property type="nucleotide sequence ID" value="NZ_CP045664.1"/>
</dbReference>
<dbReference type="Gene3D" id="1.10.10.10">
    <property type="entry name" value="Winged helix-like DNA-binding domain superfamily/Winged helix DNA-binding domain"/>
    <property type="match status" value="4"/>
</dbReference>
<accession>A0A6G7B5K3</accession>
<evidence type="ECO:0000256" key="2">
    <source>
        <dbReference type="ARBA" id="ARBA00004496"/>
    </source>
</evidence>
<comment type="subcellular location">
    <subcellularLocation>
        <location evidence="2 6">Cytoplasm</location>
    </subcellularLocation>
</comment>
<dbReference type="InterPro" id="IPR003783">
    <property type="entry name" value="Regulatory_RecX"/>
</dbReference>
<evidence type="ECO:0000256" key="1">
    <source>
        <dbReference type="ARBA" id="ARBA00003529"/>
    </source>
</evidence>
<feature type="domain" description="RecX second three-helical" evidence="7">
    <location>
        <begin position="107"/>
        <end position="148"/>
    </location>
</feature>
<organism evidence="10 11">
    <name type="scientific">Lactobacillus iners</name>
    <dbReference type="NCBI Taxonomy" id="147802"/>
    <lineage>
        <taxon>Bacteria</taxon>
        <taxon>Bacillati</taxon>
        <taxon>Bacillota</taxon>
        <taxon>Bacilli</taxon>
        <taxon>Lactobacillales</taxon>
        <taxon>Lactobacillaceae</taxon>
        <taxon>Lactobacillus</taxon>
    </lineage>
</organism>
<evidence type="ECO:0000256" key="5">
    <source>
        <dbReference type="ARBA" id="ARBA00022490"/>
    </source>
</evidence>
<evidence type="ECO:0000313" key="10">
    <source>
        <dbReference type="EMBL" id="QIH23915.1"/>
    </source>
</evidence>
<dbReference type="InterPro" id="IPR036388">
    <property type="entry name" value="WH-like_DNA-bd_sf"/>
</dbReference>
<dbReference type="InterPro" id="IPR053924">
    <property type="entry name" value="RecX_HTH_2nd"/>
</dbReference>
<reference evidence="10 11" key="1">
    <citation type="submission" date="2020-02" db="EMBL/GenBank/DDBJ databases">
        <title>Complete genome sequences of six Lactobacillus iners strains isolated from the human vagina.</title>
        <authorList>
            <person name="France M.T."/>
            <person name="Rutt L."/>
            <person name="Narina S."/>
            <person name="Arbaugh S."/>
            <person name="Humphrys M.S."/>
            <person name="Ma B."/>
            <person name="Hayward M.R."/>
            <person name="Relman D."/>
            <person name="Kwon D.S."/>
            <person name="Ravel J."/>
        </authorList>
    </citation>
    <scope>NUCLEOTIDE SEQUENCE [LARGE SCALE GENOMIC DNA]</scope>
    <source>
        <strain evidence="10 11">C0210C1</strain>
    </source>
</reference>
<feature type="domain" description="RecX first three-helical" evidence="9">
    <location>
        <begin position="63"/>
        <end position="100"/>
    </location>
</feature>
<dbReference type="HAMAP" id="MF_01114">
    <property type="entry name" value="RecX"/>
    <property type="match status" value="1"/>
</dbReference>
<proteinExistence type="inferred from homology"/>
<gene>
    <name evidence="6 10" type="primary">recX</name>
    <name evidence="10" type="ORF">G6Z83_04255</name>
</gene>
<comment type="similarity">
    <text evidence="3 6">Belongs to the RecX family.</text>
</comment>
<dbReference type="GeneID" id="93221582"/>
<evidence type="ECO:0000259" key="7">
    <source>
        <dbReference type="Pfam" id="PF02631"/>
    </source>
</evidence>
<keyword evidence="5 6" id="KW-0963">Cytoplasm</keyword>
<feature type="domain" description="RecX third three-helical" evidence="8">
    <location>
        <begin position="211"/>
        <end position="258"/>
    </location>
</feature>
<evidence type="ECO:0000259" key="9">
    <source>
        <dbReference type="Pfam" id="PF21982"/>
    </source>
</evidence>
<dbReference type="GO" id="GO:0006282">
    <property type="term" value="P:regulation of DNA repair"/>
    <property type="evidence" value="ECO:0007669"/>
    <property type="project" value="UniProtKB-UniRule"/>
</dbReference>
<dbReference type="Pfam" id="PF02631">
    <property type="entry name" value="RecX_HTH2"/>
    <property type="match status" value="1"/>
</dbReference>
<evidence type="ECO:0000256" key="4">
    <source>
        <dbReference type="ARBA" id="ARBA00018111"/>
    </source>
</evidence>
<sequence>MAIITNVSTQKQKKRYNIFLDGQYAFSVSENILIKKRLFKGTNLTDEQIAEIKQAELDQRTLNLAQDFLSYQMRTVNEVCIYLRQKGVSETAIKVAIADLKKLKLLDDQNYVKLYVNNNLQIGKEGPNSIRHKLLNKGVDNKLIENVLSSYDNIDWVDPGIRLVKSMSNKLGKLSTKAIIQKTKLKLMQHGFSSDQLDLVIEQLDLSNNSDEQLEALIKEGIKAYKKYAQEPDFKRNQKIRRYLFTHGFDSTEIDQFLDGQIIDFNSLEDY</sequence>
<evidence type="ECO:0000256" key="6">
    <source>
        <dbReference type="HAMAP-Rule" id="MF_01114"/>
    </source>
</evidence>
<comment type="function">
    <text evidence="1 6">Modulates RecA activity.</text>
</comment>
<evidence type="ECO:0000259" key="8">
    <source>
        <dbReference type="Pfam" id="PF21981"/>
    </source>
</evidence>
<dbReference type="Proteomes" id="UP000501676">
    <property type="component" value="Chromosome"/>
</dbReference>
<protein>
    <recommendedName>
        <fullName evidence="4 6">Regulatory protein RecX</fullName>
    </recommendedName>
</protein>
<dbReference type="PANTHER" id="PTHR33602">
    <property type="entry name" value="REGULATORY PROTEIN RECX FAMILY PROTEIN"/>
    <property type="match status" value="1"/>
</dbReference>
<dbReference type="GO" id="GO:0005737">
    <property type="term" value="C:cytoplasm"/>
    <property type="evidence" value="ECO:0007669"/>
    <property type="project" value="UniProtKB-SubCell"/>
</dbReference>
<evidence type="ECO:0000313" key="11">
    <source>
        <dbReference type="Proteomes" id="UP000501676"/>
    </source>
</evidence>
<dbReference type="Pfam" id="PF21981">
    <property type="entry name" value="RecX_HTH3"/>
    <property type="match status" value="1"/>
</dbReference>
<dbReference type="NCBIfam" id="NF010733">
    <property type="entry name" value="PRK14135.1"/>
    <property type="match status" value="1"/>
</dbReference>
<dbReference type="Pfam" id="PF21982">
    <property type="entry name" value="RecX_HTH1"/>
    <property type="match status" value="1"/>
</dbReference>
<evidence type="ECO:0000256" key="3">
    <source>
        <dbReference type="ARBA" id="ARBA00009695"/>
    </source>
</evidence>
<dbReference type="InterPro" id="IPR053925">
    <property type="entry name" value="RecX_HTH_3rd"/>
</dbReference>
<dbReference type="InterPro" id="IPR053926">
    <property type="entry name" value="RecX_HTH_1st"/>
</dbReference>
<dbReference type="PANTHER" id="PTHR33602:SF1">
    <property type="entry name" value="REGULATORY PROTEIN RECX FAMILY PROTEIN"/>
    <property type="match status" value="1"/>
</dbReference>
<dbReference type="AlphaFoldDB" id="A0A6G7B5K3"/>